<dbReference type="GO" id="GO:0000915">
    <property type="term" value="P:actomyosin contractile ring assembly"/>
    <property type="evidence" value="ECO:0007669"/>
    <property type="project" value="TreeGrafter"/>
</dbReference>
<reference evidence="2 3" key="2">
    <citation type="submission" date="2018-11" db="EMBL/GenBank/DDBJ databases">
        <authorList>
            <consortium name="Pathogen Informatics"/>
        </authorList>
    </citation>
    <scope>NUCLEOTIDE SEQUENCE [LARGE SCALE GENOMIC DNA]</scope>
</reference>
<dbReference type="EMBL" id="UYSG01010920">
    <property type="protein sequence ID" value="VDL59584.1"/>
    <property type="molecule type" value="Genomic_DNA"/>
</dbReference>
<sequence length="675" mass="74034">MSRFARQNTMSKDPKLQEDIDRNLKLREGAARILGMAANTLQRLDAAKTILVSNARLVVSMQKLQREKTNEATAANTPDANNNSGASPLNSSGKELGNCKATLCLSATLNRLLDPDYQWTLANLGGGYSSSTLTRHQRPLSAVLSSMGNSNGESAGEWCSAFCIVRVGDQIRETRLLCEVRPGASDLEFDDVLTLYRTDTESLAHRNSVFLGTLTPEYIKDSKKGQRVSVPTSSPAFDCCFTLVARYTATLADLGSKVSAHQLELLSAQNHNASLSHLFFSSSSSSSSNMNSSSVNTLLSTVSAYPTSEDALPLFGPICFSLTAQPDSVHKSIRCGLLWVRTVNDESQTNEAKLYFCELKNQRLYARVVKPSERKANLSPMKGESISFSNSLSEVRLRNSKVDRPRKPQTKWDFVVKIDAYTKFLDYEPVSRQLPLFLKSLTVEERDHLVNSSKPAKEDKEEPPKPKPRRSMSLGGFVIPPLAASSPTKVGVMVKHGSPSFKGKENDANGPKNNRNSAFPRIQSMNEVQKAQPLSHNLIHNLARKMPTLCIASRLCVGNQNLSLEDGDEESEDGEREVTLQMAAFDPLPSATADGGTEACGPLLDWISAMKEHIEEQEKWGVDSFGQELYIPEATSLTKHGTIIRASTIPEVPTDSLEALDRTPEEISTSPVSVF</sequence>
<dbReference type="STRING" id="6216.A0A0R3SQC5"/>
<dbReference type="WBParaSite" id="HDID_0000726801-mRNA-1">
    <property type="protein sequence ID" value="HDID_0000726801-mRNA-1"/>
    <property type="gene ID" value="HDID_0000726801"/>
</dbReference>
<evidence type="ECO:0000313" key="3">
    <source>
        <dbReference type="Proteomes" id="UP000274504"/>
    </source>
</evidence>
<proteinExistence type="predicted"/>
<dbReference type="GO" id="GO:0031106">
    <property type="term" value="P:septin ring organization"/>
    <property type="evidence" value="ECO:0007669"/>
    <property type="project" value="TreeGrafter"/>
</dbReference>
<feature type="compositionally biased region" description="Low complexity" evidence="1">
    <location>
        <begin position="71"/>
        <end position="83"/>
    </location>
</feature>
<evidence type="ECO:0000313" key="2">
    <source>
        <dbReference type="EMBL" id="VDL59584.1"/>
    </source>
</evidence>
<dbReference type="PANTHER" id="PTHR21538:SF24">
    <property type="entry name" value="PH DOMAIN-CONTAINING PROTEIN"/>
    <property type="match status" value="1"/>
</dbReference>
<dbReference type="PANTHER" id="PTHR21538">
    <property type="entry name" value="ANILLIN/RHOTEKIN RTKN"/>
    <property type="match status" value="1"/>
</dbReference>
<gene>
    <name evidence="2" type="ORF">HDID_LOCUS7266</name>
</gene>
<dbReference type="AlphaFoldDB" id="A0A0R3SQC5"/>
<feature type="region of interest" description="Disordered" evidence="1">
    <location>
        <begin position="496"/>
        <end position="518"/>
    </location>
</feature>
<accession>A0A0R3SQC5</accession>
<evidence type="ECO:0000256" key="1">
    <source>
        <dbReference type="SAM" id="MobiDB-lite"/>
    </source>
</evidence>
<dbReference type="Proteomes" id="UP000274504">
    <property type="component" value="Unassembled WGS sequence"/>
</dbReference>
<evidence type="ECO:0000313" key="4">
    <source>
        <dbReference type="WBParaSite" id="HDID_0000726801-mRNA-1"/>
    </source>
</evidence>
<protein>
    <submittedName>
        <fullName evidence="4">Anillin domain-containing protein</fullName>
    </submittedName>
</protein>
<feature type="region of interest" description="Disordered" evidence="1">
    <location>
        <begin position="68"/>
        <end position="91"/>
    </location>
</feature>
<reference evidence="4" key="1">
    <citation type="submission" date="2016-04" db="UniProtKB">
        <authorList>
            <consortium name="WormBaseParasite"/>
        </authorList>
    </citation>
    <scope>IDENTIFICATION</scope>
</reference>
<dbReference type="OrthoDB" id="5817051at2759"/>
<organism evidence="4">
    <name type="scientific">Hymenolepis diminuta</name>
    <name type="common">Rat tapeworm</name>
    <dbReference type="NCBI Taxonomy" id="6216"/>
    <lineage>
        <taxon>Eukaryota</taxon>
        <taxon>Metazoa</taxon>
        <taxon>Spiralia</taxon>
        <taxon>Lophotrochozoa</taxon>
        <taxon>Platyhelminthes</taxon>
        <taxon>Cestoda</taxon>
        <taxon>Eucestoda</taxon>
        <taxon>Cyclophyllidea</taxon>
        <taxon>Hymenolepididae</taxon>
        <taxon>Hymenolepis</taxon>
    </lineage>
</organism>
<feature type="compositionally biased region" description="Basic and acidic residues" evidence="1">
    <location>
        <begin position="448"/>
        <end position="465"/>
    </location>
</feature>
<name>A0A0R3SQC5_HYMDI</name>
<dbReference type="GO" id="GO:0005826">
    <property type="term" value="C:actomyosin contractile ring"/>
    <property type="evidence" value="ECO:0007669"/>
    <property type="project" value="TreeGrafter"/>
</dbReference>
<feature type="region of interest" description="Disordered" evidence="1">
    <location>
        <begin position="448"/>
        <end position="474"/>
    </location>
</feature>
<dbReference type="InterPro" id="IPR051364">
    <property type="entry name" value="Cytokinesis/Rho-signaling"/>
</dbReference>
<dbReference type="GO" id="GO:0000281">
    <property type="term" value="P:mitotic cytokinesis"/>
    <property type="evidence" value="ECO:0007669"/>
    <property type="project" value="TreeGrafter"/>
</dbReference>